<gene>
    <name evidence="1" type="ORF">ALC56_10066</name>
</gene>
<reference evidence="1 2" key="1">
    <citation type="submission" date="2016-03" db="EMBL/GenBank/DDBJ databases">
        <title>Trachymyrmex septentrionalis WGS genome.</title>
        <authorList>
            <person name="Nygaard S."/>
            <person name="Hu H."/>
            <person name="Boomsma J."/>
            <person name="Zhang G."/>
        </authorList>
    </citation>
    <scope>NUCLEOTIDE SEQUENCE [LARGE SCALE GENOMIC DNA]</scope>
    <source>
        <strain evidence="1">Tsep2-gDNA-1</strain>
        <tissue evidence="1">Whole body</tissue>
    </source>
</reference>
<accession>A0A195F614</accession>
<evidence type="ECO:0000313" key="1">
    <source>
        <dbReference type="EMBL" id="KYN35509.1"/>
    </source>
</evidence>
<feature type="non-terminal residue" evidence="1">
    <location>
        <position position="1"/>
    </location>
</feature>
<dbReference type="EMBL" id="KQ981805">
    <property type="protein sequence ID" value="KYN35509.1"/>
    <property type="molecule type" value="Genomic_DNA"/>
</dbReference>
<evidence type="ECO:0000313" key="2">
    <source>
        <dbReference type="Proteomes" id="UP000078541"/>
    </source>
</evidence>
<dbReference type="Proteomes" id="UP000078541">
    <property type="component" value="Unassembled WGS sequence"/>
</dbReference>
<sequence>KRNCFSKNFLYKIKNVNIWTVNIARVVPKVVNLDNKHCPETMVIIKHLHAHICIYRYRRLHINFLTNIVQLELEYKMSPVGPGGPYGPGPMYSVLGKLALYGPTGPEAAPVGNGEGGIPLNYLLNRAFPEDRRYHIVDQLREVDNVSSLSSAASKSYRARTFLPSCWVVFDAPTIEFILGYKLRLASYAMKCFEYEFYFLVMKVVWL</sequence>
<protein>
    <submittedName>
        <fullName evidence="1">Uncharacterized protein</fullName>
    </submittedName>
</protein>
<proteinExistence type="predicted"/>
<organism evidence="1 2">
    <name type="scientific">Trachymyrmex septentrionalis</name>
    <dbReference type="NCBI Taxonomy" id="34720"/>
    <lineage>
        <taxon>Eukaryota</taxon>
        <taxon>Metazoa</taxon>
        <taxon>Ecdysozoa</taxon>
        <taxon>Arthropoda</taxon>
        <taxon>Hexapoda</taxon>
        <taxon>Insecta</taxon>
        <taxon>Pterygota</taxon>
        <taxon>Neoptera</taxon>
        <taxon>Endopterygota</taxon>
        <taxon>Hymenoptera</taxon>
        <taxon>Apocrita</taxon>
        <taxon>Aculeata</taxon>
        <taxon>Formicoidea</taxon>
        <taxon>Formicidae</taxon>
        <taxon>Myrmicinae</taxon>
        <taxon>Trachymyrmex</taxon>
    </lineage>
</organism>
<keyword evidence="2" id="KW-1185">Reference proteome</keyword>
<name>A0A195F614_9HYME</name>
<dbReference type="AlphaFoldDB" id="A0A195F614"/>